<reference evidence="4" key="1">
    <citation type="submission" date="2020-05" db="EMBL/GenBank/DDBJ databases">
        <authorList>
            <person name="Chiriac C."/>
            <person name="Salcher M."/>
            <person name="Ghai R."/>
            <person name="Kavagutti S V."/>
        </authorList>
    </citation>
    <scope>NUCLEOTIDE SEQUENCE</scope>
</reference>
<dbReference type="AlphaFoldDB" id="A0A6J6JN28"/>
<dbReference type="InterPro" id="IPR011053">
    <property type="entry name" value="Single_hybrid_motif"/>
</dbReference>
<dbReference type="PANTHER" id="PTHR45266:SF3">
    <property type="entry name" value="OXALOACETATE DECARBOXYLASE ALPHA CHAIN"/>
    <property type="match status" value="1"/>
</dbReference>
<dbReference type="InterPro" id="IPR000089">
    <property type="entry name" value="Biotin_lipoyl"/>
</dbReference>
<evidence type="ECO:0000256" key="2">
    <source>
        <dbReference type="SAM" id="MobiDB-lite"/>
    </source>
</evidence>
<dbReference type="SUPFAM" id="SSF51230">
    <property type="entry name" value="Single hybrid motif"/>
    <property type="match status" value="1"/>
</dbReference>
<feature type="region of interest" description="Disordered" evidence="2">
    <location>
        <begin position="20"/>
        <end position="45"/>
    </location>
</feature>
<evidence type="ECO:0000256" key="1">
    <source>
        <dbReference type="ARBA" id="ARBA00023267"/>
    </source>
</evidence>
<feature type="domain" description="Lipoyl-binding" evidence="3">
    <location>
        <begin position="40"/>
        <end position="116"/>
    </location>
</feature>
<gene>
    <name evidence="4" type="ORF">UFOPK2131_00756</name>
</gene>
<dbReference type="FunFam" id="2.40.50.100:FF:000003">
    <property type="entry name" value="Acetyl-CoA carboxylase biotin carboxyl carrier protein"/>
    <property type="match status" value="1"/>
</dbReference>
<dbReference type="Pfam" id="PF00364">
    <property type="entry name" value="Biotin_lipoyl"/>
    <property type="match status" value="1"/>
</dbReference>
<keyword evidence="1" id="KW-0092">Biotin</keyword>
<proteinExistence type="predicted"/>
<dbReference type="EMBL" id="CAEZVT010000095">
    <property type="protein sequence ID" value="CAB4638502.1"/>
    <property type="molecule type" value="Genomic_DNA"/>
</dbReference>
<dbReference type="PROSITE" id="PS50968">
    <property type="entry name" value="BIOTINYL_LIPOYL"/>
    <property type="match status" value="1"/>
</dbReference>
<dbReference type="PROSITE" id="PS00188">
    <property type="entry name" value="BIOTIN"/>
    <property type="match status" value="1"/>
</dbReference>
<dbReference type="PANTHER" id="PTHR45266">
    <property type="entry name" value="OXALOACETATE DECARBOXYLASE ALPHA CHAIN"/>
    <property type="match status" value="1"/>
</dbReference>
<dbReference type="CDD" id="cd06850">
    <property type="entry name" value="biotinyl_domain"/>
    <property type="match status" value="1"/>
</dbReference>
<accession>A0A6J6JN28</accession>
<evidence type="ECO:0000313" key="4">
    <source>
        <dbReference type="EMBL" id="CAB4638502.1"/>
    </source>
</evidence>
<dbReference type="InterPro" id="IPR050709">
    <property type="entry name" value="Biotin_Carboxyl_Carrier/Decarb"/>
</dbReference>
<evidence type="ECO:0000259" key="3">
    <source>
        <dbReference type="PROSITE" id="PS50968"/>
    </source>
</evidence>
<organism evidence="4">
    <name type="scientific">freshwater metagenome</name>
    <dbReference type="NCBI Taxonomy" id="449393"/>
    <lineage>
        <taxon>unclassified sequences</taxon>
        <taxon>metagenomes</taxon>
        <taxon>ecological metagenomes</taxon>
    </lineage>
</organism>
<sequence>MVVEVEGKRIEVSIPARFLHTGTGSPTAGRAPKRKVSAHHASAGASESVIKAPMQSTVVKIAVSVGDKIVEGDQVIVLEAMKMEQSITSPRNGIIKQIKVAVGDTIASGTALVEFED</sequence>
<protein>
    <submittedName>
        <fullName evidence="4">Unannotated protein</fullName>
    </submittedName>
</protein>
<dbReference type="InterPro" id="IPR001882">
    <property type="entry name" value="Biotin_BS"/>
</dbReference>
<name>A0A6J6JN28_9ZZZZ</name>
<dbReference type="Gene3D" id="2.40.50.100">
    <property type="match status" value="1"/>
</dbReference>